<dbReference type="SMART" id="SM00388">
    <property type="entry name" value="HisKA"/>
    <property type="match status" value="1"/>
</dbReference>
<dbReference type="InterPro" id="IPR036097">
    <property type="entry name" value="HisK_dim/P_sf"/>
</dbReference>
<evidence type="ECO:0000256" key="9">
    <source>
        <dbReference type="ARBA" id="ARBA00022777"/>
    </source>
</evidence>
<comment type="catalytic activity">
    <reaction evidence="1">
        <text>ATP + protein L-histidine = ADP + protein N-phospho-L-histidine.</text>
        <dbReference type="EC" id="2.7.13.3"/>
    </reaction>
</comment>
<organism evidence="17 18">
    <name type="scientific">Clostridium zeae</name>
    <dbReference type="NCBI Taxonomy" id="2759022"/>
    <lineage>
        <taxon>Bacteria</taxon>
        <taxon>Bacillati</taxon>
        <taxon>Bacillota</taxon>
        <taxon>Clostridia</taxon>
        <taxon>Eubacteriales</taxon>
        <taxon>Clostridiaceae</taxon>
        <taxon>Clostridium</taxon>
    </lineage>
</organism>
<dbReference type="InterPro" id="IPR004358">
    <property type="entry name" value="Sig_transdc_His_kin-like_C"/>
</dbReference>
<comment type="caution">
    <text evidence="17">The sequence shown here is derived from an EMBL/GenBank/DDBJ whole genome shotgun (WGS) entry which is preliminary data.</text>
</comment>
<dbReference type="PANTHER" id="PTHR45528">
    <property type="entry name" value="SENSOR HISTIDINE KINASE CPXA"/>
    <property type="match status" value="1"/>
</dbReference>
<dbReference type="Gene3D" id="3.30.565.10">
    <property type="entry name" value="Histidine kinase-like ATPase, C-terminal domain"/>
    <property type="match status" value="1"/>
</dbReference>
<evidence type="ECO:0000256" key="4">
    <source>
        <dbReference type="ARBA" id="ARBA00022475"/>
    </source>
</evidence>
<evidence type="ECO:0000256" key="7">
    <source>
        <dbReference type="ARBA" id="ARBA00022692"/>
    </source>
</evidence>
<dbReference type="RefSeq" id="WP_206872372.1">
    <property type="nucleotide sequence ID" value="NZ_BMBA01000007.1"/>
</dbReference>
<dbReference type="SUPFAM" id="SSF158472">
    <property type="entry name" value="HAMP domain-like"/>
    <property type="match status" value="1"/>
</dbReference>
<dbReference type="SMART" id="SM00387">
    <property type="entry name" value="HATPase_c"/>
    <property type="match status" value="1"/>
</dbReference>
<dbReference type="Pfam" id="PF00512">
    <property type="entry name" value="HisKA"/>
    <property type="match status" value="1"/>
</dbReference>
<keyword evidence="18" id="KW-1185">Reference proteome</keyword>
<evidence type="ECO:0000313" key="18">
    <source>
        <dbReference type="Proteomes" id="UP000663802"/>
    </source>
</evidence>
<evidence type="ECO:0000256" key="13">
    <source>
        <dbReference type="ARBA" id="ARBA00023136"/>
    </source>
</evidence>
<dbReference type="PROSITE" id="PS50885">
    <property type="entry name" value="HAMP"/>
    <property type="match status" value="1"/>
</dbReference>
<evidence type="ECO:0000256" key="1">
    <source>
        <dbReference type="ARBA" id="ARBA00000085"/>
    </source>
</evidence>
<keyword evidence="12" id="KW-0902">Two-component regulatory system</keyword>
<protein>
    <recommendedName>
        <fullName evidence="3">histidine kinase</fullName>
        <ecNumber evidence="3">2.7.13.3</ecNumber>
    </recommendedName>
</protein>
<evidence type="ECO:0000256" key="14">
    <source>
        <dbReference type="SAM" id="Phobius"/>
    </source>
</evidence>
<dbReference type="EC" id="2.7.13.3" evidence="3"/>
<keyword evidence="6" id="KW-0808">Transferase</keyword>
<dbReference type="CDD" id="cd06225">
    <property type="entry name" value="HAMP"/>
    <property type="match status" value="1"/>
</dbReference>
<dbReference type="InterPro" id="IPR050398">
    <property type="entry name" value="HssS/ArlS-like"/>
</dbReference>
<evidence type="ECO:0000256" key="3">
    <source>
        <dbReference type="ARBA" id="ARBA00012438"/>
    </source>
</evidence>
<sequence length="415" mass="47150">MLKDSETVISSNADILSNYIESMKSIDNKNFNNINLSSGIYYIVYDENKDIIFSNTENSVQITDRRQNRKLRNKDSFEKLNGTISTSRVVDVKGKIYYIVVTKDFEDIGEKIGYIAEILFTISILGIIVSLISGNFLSKKLLRPIKDITKTAKEITSKSLSKRIVTNGAKDEISDLADTFNLMIERLEVDFDKQKRFVSDASHELRTPLAVIHGHVNMLYRWGKNDSEQLDKSLITLKSETENMNKLIENLLYLAKGDNDVLSIKKEEFTIASLFKEIVEETELSHNNVEITYNSYQQLKVYADYSKLKQVLRILIDNSIKFSKASAQIRVNAEDKGREIIISVTDHGIGIPKESLSKIFDRFYRVDESRTKTTGGTGLGLSIAKQIIQYHEGRISAESKLGEGTKINIYLPKLI</sequence>
<dbReference type="SMART" id="SM00304">
    <property type="entry name" value="HAMP"/>
    <property type="match status" value="1"/>
</dbReference>
<dbReference type="PRINTS" id="PR00344">
    <property type="entry name" value="BCTRLSENSOR"/>
</dbReference>
<dbReference type="InterPro" id="IPR003660">
    <property type="entry name" value="HAMP_dom"/>
</dbReference>
<evidence type="ECO:0000313" key="17">
    <source>
        <dbReference type="EMBL" id="GFZ33883.1"/>
    </source>
</evidence>
<proteinExistence type="predicted"/>
<dbReference type="SUPFAM" id="SSF55874">
    <property type="entry name" value="ATPase domain of HSP90 chaperone/DNA topoisomerase II/histidine kinase"/>
    <property type="match status" value="1"/>
</dbReference>
<keyword evidence="10" id="KW-0067">ATP-binding</keyword>
<evidence type="ECO:0000256" key="6">
    <source>
        <dbReference type="ARBA" id="ARBA00022679"/>
    </source>
</evidence>
<dbReference type="InterPro" id="IPR003594">
    <property type="entry name" value="HATPase_dom"/>
</dbReference>
<reference evidence="17 18" key="1">
    <citation type="journal article" date="2021" name="Int. J. Syst. Evol. Microbiol.">
        <title>Clostridium zeae sp. nov., isolated from corn silage.</title>
        <authorList>
            <person name="Kobayashi H."/>
            <person name="Tanizawa Y."/>
            <person name="Yagura M."/>
            <person name="Sakamoto M."/>
            <person name="Ohkuma M."/>
            <person name="Tohno M."/>
        </authorList>
    </citation>
    <scope>NUCLEOTIDE SEQUENCE [LARGE SCALE GENOMIC DNA]</scope>
    <source>
        <strain evidence="17 18">CSC2</strain>
    </source>
</reference>
<evidence type="ECO:0000256" key="10">
    <source>
        <dbReference type="ARBA" id="ARBA00022840"/>
    </source>
</evidence>
<dbReference type="PROSITE" id="PS50109">
    <property type="entry name" value="HIS_KIN"/>
    <property type="match status" value="1"/>
</dbReference>
<keyword evidence="7 14" id="KW-0812">Transmembrane</keyword>
<keyword evidence="9" id="KW-0418">Kinase</keyword>
<gene>
    <name evidence="17" type="ORF">CSC2_44090</name>
</gene>
<dbReference type="InterPro" id="IPR036890">
    <property type="entry name" value="HATPase_C_sf"/>
</dbReference>
<dbReference type="EMBL" id="BMBA01000007">
    <property type="protein sequence ID" value="GFZ33883.1"/>
    <property type="molecule type" value="Genomic_DNA"/>
</dbReference>
<keyword evidence="11 14" id="KW-1133">Transmembrane helix</keyword>
<dbReference type="Proteomes" id="UP000663802">
    <property type="component" value="Unassembled WGS sequence"/>
</dbReference>
<dbReference type="InterPro" id="IPR005467">
    <property type="entry name" value="His_kinase_dom"/>
</dbReference>
<dbReference type="Pfam" id="PF00672">
    <property type="entry name" value="HAMP"/>
    <property type="match status" value="1"/>
</dbReference>
<dbReference type="SUPFAM" id="SSF47384">
    <property type="entry name" value="Homodimeric domain of signal transducing histidine kinase"/>
    <property type="match status" value="1"/>
</dbReference>
<feature type="domain" description="HAMP" evidence="16">
    <location>
        <begin position="139"/>
        <end position="192"/>
    </location>
</feature>
<dbReference type="Gene3D" id="6.10.340.10">
    <property type="match status" value="1"/>
</dbReference>
<evidence type="ECO:0000259" key="15">
    <source>
        <dbReference type="PROSITE" id="PS50109"/>
    </source>
</evidence>
<evidence type="ECO:0000256" key="5">
    <source>
        <dbReference type="ARBA" id="ARBA00022553"/>
    </source>
</evidence>
<keyword evidence="8" id="KW-0547">Nucleotide-binding</keyword>
<comment type="subcellular location">
    <subcellularLocation>
        <location evidence="2">Cell membrane</location>
        <topology evidence="2">Multi-pass membrane protein</topology>
    </subcellularLocation>
</comment>
<accession>A0ABQ1EGU5</accession>
<name>A0ABQ1EGU5_9CLOT</name>
<evidence type="ECO:0000256" key="2">
    <source>
        <dbReference type="ARBA" id="ARBA00004651"/>
    </source>
</evidence>
<dbReference type="InterPro" id="IPR003661">
    <property type="entry name" value="HisK_dim/P_dom"/>
</dbReference>
<feature type="domain" description="Histidine kinase" evidence="15">
    <location>
        <begin position="200"/>
        <end position="415"/>
    </location>
</feature>
<dbReference type="Gene3D" id="1.10.287.130">
    <property type="match status" value="1"/>
</dbReference>
<dbReference type="CDD" id="cd00075">
    <property type="entry name" value="HATPase"/>
    <property type="match status" value="1"/>
</dbReference>
<keyword evidence="4" id="KW-1003">Cell membrane</keyword>
<evidence type="ECO:0000256" key="11">
    <source>
        <dbReference type="ARBA" id="ARBA00022989"/>
    </source>
</evidence>
<feature type="transmembrane region" description="Helical" evidence="14">
    <location>
        <begin position="112"/>
        <end position="137"/>
    </location>
</feature>
<dbReference type="Pfam" id="PF02518">
    <property type="entry name" value="HATPase_c"/>
    <property type="match status" value="1"/>
</dbReference>
<evidence type="ECO:0000259" key="16">
    <source>
        <dbReference type="PROSITE" id="PS50885"/>
    </source>
</evidence>
<dbReference type="PANTHER" id="PTHR45528:SF1">
    <property type="entry name" value="SENSOR HISTIDINE KINASE CPXA"/>
    <property type="match status" value="1"/>
</dbReference>
<dbReference type="CDD" id="cd00082">
    <property type="entry name" value="HisKA"/>
    <property type="match status" value="1"/>
</dbReference>
<evidence type="ECO:0000256" key="12">
    <source>
        <dbReference type="ARBA" id="ARBA00023012"/>
    </source>
</evidence>
<keyword evidence="5" id="KW-0597">Phosphoprotein</keyword>
<keyword evidence="13 14" id="KW-0472">Membrane</keyword>
<evidence type="ECO:0000256" key="8">
    <source>
        <dbReference type="ARBA" id="ARBA00022741"/>
    </source>
</evidence>